<keyword evidence="1" id="KW-0378">Hydrolase</keyword>
<sequence length="302" mass="33274">MIRNLIFRIIKVTSLVLTFLTLSLAGLCVLAPSISAEEYDQVIVLSKMMSVKEDDKNQAITDALPIALSMALTEIGITPLDARFASATFLEDDQTSPEMIEALQRYDAERTGRLLILEVSVTPDMSNPELMTPIVSVIDVKSGLIPAIVSTLPVLVPLDHASINAAATALARSVAMRMDENGYIVKPSKIKPWGGVARKVRLALEGFNGCEQQVLLTIMEEEFPGFLGIELQKAPNPDYSIYNYHTTATKQRLNKWVRLLMAENQASMSSSTSEKVRLYAQKEGLRLQKIKNTVIFRAECGG</sequence>
<dbReference type="GO" id="GO:0006508">
    <property type="term" value="P:proteolysis"/>
    <property type="evidence" value="ECO:0007669"/>
    <property type="project" value="UniProtKB-KW"/>
</dbReference>
<protein>
    <submittedName>
        <fullName evidence="1">ATP-dependent Clp protease, ATP-binding subunit ClpX</fullName>
    </submittedName>
</protein>
<keyword evidence="1" id="KW-0547">Nucleotide-binding</keyword>
<dbReference type="RefSeq" id="WP_013046557.1">
    <property type="nucleotide sequence ID" value="NC_014010.1"/>
</dbReference>
<keyword evidence="2" id="KW-1185">Reference proteome</keyword>
<dbReference type="STRING" id="488538.SAR116_1687"/>
<evidence type="ECO:0000313" key="1">
    <source>
        <dbReference type="EMBL" id="ADE39930.1"/>
    </source>
</evidence>
<dbReference type="HOGENOM" id="CLU_920921_0_0_5"/>
<reference evidence="1 2" key="1">
    <citation type="journal article" date="2010" name="J. Bacteriol.">
        <title>Complete genome sequence of "Candidatus Puniceispirillum marinum" IMCC1322, a representative of the SAR116 clade in the Alphaproteobacteria.</title>
        <authorList>
            <person name="Oh H.M."/>
            <person name="Kwon K.K."/>
            <person name="Kang I."/>
            <person name="Kang S.G."/>
            <person name="Lee J.H."/>
            <person name="Kim S.J."/>
            <person name="Cho J.C."/>
        </authorList>
    </citation>
    <scope>NUCLEOTIDE SEQUENCE [LARGE SCALE GENOMIC DNA]</scope>
    <source>
        <strain evidence="1 2">IMCC1322</strain>
    </source>
</reference>
<keyword evidence="1" id="KW-0067">ATP-binding</keyword>
<keyword evidence="1" id="KW-0645">Protease</keyword>
<dbReference type="EMBL" id="CP001751">
    <property type="protein sequence ID" value="ADE39930.1"/>
    <property type="molecule type" value="Genomic_DNA"/>
</dbReference>
<dbReference type="Proteomes" id="UP000007460">
    <property type="component" value="Chromosome"/>
</dbReference>
<proteinExistence type="predicted"/>
<dbReference type="GO" id="GO:0005524">
    <property type="term" value="F:ATP binding"/>
    <property type="evidence" value="ECO:0007669"/>
    <property type="project" value="UniProtKB-KW"/>
</dbReference>
<dbReference type="GO" id="GO:0008233">
    <property type="term" value="F:peptidase activity"/>
    <property type="evidence" value="ECO:0007669"/>
    <property type="project" value="UniProtKB-KW"/>
</dbReference>
<gene>
    <name evidence="1" type="ordered locus">SAR116_1687</name>
</gene>
<name>D5BUI3_PUNMI</name>
<dbReference type="AlphaFoldDB" id="D5BUI3"/>
<accession>D5BUI3</accession>
<dbReference type="KEGG" id="apb:SAR116_1687"/>
<organism evidence="1 2">
    <name type="scientific">Puniceispirillum marinum (strain IMCC1322)</name>
    <dbReference type="NCBI Taxonomy" id="488538"/>
    <lineage>
        <taxon>Bacteria</taxon>
        <taxon>Pseudomonadati</taxon>
        <taxon>Pseudomonadota</taxon>
        <taxon>Alphaproteobacteria</taxon>
        <taxon>Candidatus Puniceispirillales</taxon>
        <taxon>Candidatus Puniceispirillaceae</taxon>
        <taxon>Candidatus Puniceispirillum</taxon>
    </lineage>
</organism>
<evidence type="ECO:0000313" key="2">
    <source>
        <dbReference type="Proteomes" id="UP000007460"/>
    </source>
</evidence>